<dbReference type="AlphaFoldDB" id="A0A914DAR8"/>
<accession>A0A914DAR8</accession>
<evidence type="ECO:0000256" key="6">
    <source>
        <dbReference type="ARBA" id="ARBA00022989"/>
    </source>
</evidence>
<feature type="repeat" description="Solcar" evidence="8">
    <location>
        <begin position="34"/>
        <end position="121"/>
    </location>
</feature>
<evidence type="ECO:0000313" key="11">
    <source>
        <dbReference type="WBParaSite" id="ACRNAN_scaffold2085.g15927.t1"/>
    </source>
</evidence>
<proteinExistence type="inferred from homology"/>
<organism evidence="10 11">
    <name type="scientific">Acrobeloides nanus</name>
    <dbReference type="NCBI Taxonomy" id="290746"/>
    <lineage>
        <taxon>Eukaryota</taxon>
        <taxon>Metazoa</taxon>
        <taxon>Ecdysozoa</taxon>
        <taxon>Nematoda</taxon>
        <taxon>Chromadorea</taxon>
        <taxon>Rhabditida</taxon>
        <taxon>Tylenchina</taxon>
        <taxon>Cephalobomorpha</taxon>
        <taxon>Cephaloboidea</taxon>
        <taxon>Cephalobidae</taxon>
        <taxon>Acrobeloides</taxon>
    </lineage>
</organism>
<dbReference type="Gene3D" id="1.50.40.10">
    <property type="entry name" value="Mitochondrial carrier domain"/>
    <property type="match status" value="1"/>
</dbReference>
<dbReference type="GO" id="GO:0016020">
    <property type="term" value="C:membrane"/>
    <property type="evidence" value="ECO:0007669"/>
    <property type="project" value="UniProtKB-SubCell"/>
</dbReference>
<feature type="repeat" description="Solcar" evidence="8">
    <location>
        <begin position="130"/>
        <end position="211"/>
    </location>
</feature>
<dbReference type="Proteomes" id="UP000887540">
    <property type="component" value="Unplaced"/>
</dbReference>
<protein>
    <submittedName>
        <fullName evidence="11">Mitochondrial dicarboxylate carrier</fullName>
    </submittedName>
</protein>
<dbReference type="SUPFAM" id="SSF103506">
    <property type="entry name" value="Mitochondrial carrier"/>
    <property type="match status" value="1"/>
</dbReference>
<evidence type="ECO:0000256" key="3">
    <source>
        <dbReference type="ARBA" id="ARBA00022448"/>
    </source>
</evidence>
<keyword evidence="7 8" id="KW-0472">Membrane</keyword>
<comment type="subcellular location">
    <subcellularLocation>
        <location evidence="1">Membrane</location>
        <topology evidence="1">Multi-pass membrane protein</topology>
    </subcellularLocation>
</comment>
<dbReference type="Pfam" id="PF00153">
    <property type="entry name" value="Mito_carr"/>
    <property type="match status" value="2"/>
</dbReference>
<dbReference type="PROSITE" id="PS50920">
    <property type="entry name" value="SOLCAR"/>
    <property type="match status" value="2"/>
</dbReference>
<evidence type="ECO:0000256" key="1">
    <source>
        <dbReference type="ARBA" id="ARBA00004141"/>
    </source>
</evidence>
<evidence type="ECO:0000256" key="9">
    <source>
        <dbReference type="RuleBase" id="RU000488"/>
    </source>
</evidence>
<evidence type="ECO:0000256" key="2">
    <source>
        <dbReference type="ARBA" id="ARBA00006375"/>
    </source>
</evidence>
<evidence type="ECO:0000256" key="7">
    <source>
        <dbReference type="ARBA" id="ARBA00023136"/>
    </source>
</evidence>
<evidence type="ECO:0000256" key="5">
    <source>
        <dbReference type="ARBA" id="ARBA00022737"/>
    </source>
</evidence>
<evidence type="ECO:0000256" key="4">
    <source>
        <dbReference type="ARBA" id="ARBA00022692"/>
    </source>
</evidence>
<keyword evidence="6" id="KW-1133">Transmembrane helix</keyword>
<dbReference type="WBParaSite" id="ACRNAN_scaffold2085.g15927.t1">
    <property type="protein sequence ID" value="ACRNAN_scaffold2085.g15927.t1"/>
    <property type="gene ID" value="ACRNAN_scaffold2085.g15927"/>
</dbReference>
<keyword evidence="3 9" id="KW-0813">Transport</keyword>
<dbReference type="PANTHER" id="PTHR45618">
    <property type="entry name" value="MITOCHONDRIAL DICARBOXYLATE CARRIER-RELATED"/>
    <property type="match status" value="1"/>
</dbReference>
<evidence type="ECO:0000256" key="8">
    <source>
        <dbReference type="PROSITE-ProRule" id="PRU00282"/>
    </source>
</evidence>
<dbReference type="InterPro" id="IPR018108">
    <property type="entry name" value="MCP_transmembrane"/>
</dbReference>
<evidence type="ECO:0000313" key="10">
    <source>
        <dbReference type="Proteomes" id="UP000887540"/>
    </source>
</evidence>
<keyword evidence="5" id="KW-0677">Repeat</keyword>
<comment type="similarity">
    <text evidence="2 9">Belongs to the mitochondrial carrier (TC 2.A.29) family.</text>
</comment>
<name>A0A914DAR8_9BILA</name>
<keyword evidence="10" id="KW-1185">Reference proteome</keyword>
<reference evidence="11" key="1">
    <citation type="submission" date="2022-11" db="UniProtKB">
        <authorList>
            <consortium name="WormBaseParasite"/>
        </authorList>
    </citation>
    <scope>IDENTIFICATION</scope>
</reference>
<dbReference type="InterPro" id="IPR050391">
    <property type="entry name" value="Mito_Metabolite_Transporter"/>
</dbReference>
<keyword evidence="4 8" id="KW-0812">Transmembrane</keyword>
<sequence length="217" mass="24577">MLRQLSYATTRSALYDLFKEHIQEDGHPVVPFYDKAIIAGTAGAIAGFIGTPADTVNVRMQHDIKLPVEKRRNYKHALDGIYKIAKNEGFSKLFSGASMASSRAFLMSIGTFSVYDQTKEIVISHEIAHDDVFVHLYVSCFAAFCSTAMVHPVDVLKTRLMNGTYHNLYECFCGTAKMGMLEFYRGFLPAWLRAIPQTALTFIFAEELRMWFGRTEY</sequence>
<dbReference type="InterPro" id="IPR023395">
    <property type="entry name" value="MCP_dom_sf"/>
</dbReference>